<organism evidence="1 2">
    <name type="scientific">Myxococcus llanfairpwllgwyngyllgogerychwyrndrobwllllantysiliogogogochensis</name>
    <dbReference type="NCBI Taxonomy" id="2590453"/>
    <lineage>
        <taxon>Bacteria</taxon>
        <taxon>Pseudomonadati</taxon>
        <taxon>Myxococcota</taxon>
        <taxon>Myxococcia</taxon>
        <taxon>Myxococcales</taxon>
        <taxon>Cystobacterineae</taxon>
        <taxon>Myxococcaceae</taxon>
        <taxon>Myxococcus</taxon>
    </lineage>
</organism>
<keyword evidence="2" id="KW-1185">Reference proteome</keyword>
<sequence length="210" mass="23616">MVTDLESTVLPTPGKVTWGQKNWKGLEDADLTVSLRRRGDLMVVSVRLKDDKTVVAADASPKAILAADHLELRWSEWGTTKRMENRPVELGVARNALGVPVATWFKPPKKKDTPPPTIRWTSPEAIEVELPLDWFMPPPAKRTYYDPMTYMPWFSVFFSDGDGKGQETLVNVFPKVLFVAEPGRPFPTVEQNVQPWARVEAGATLLMLTQ</sequence>
<dbReference type="AlphaFoldDB" id="A0A540WLA8"/>
<dbReference type="Proteomes" id="UP000315369">
    <property type="component" value="Unassembled WGS sequence"/>
</dbReference>
<protein>
    <submittedName>
        <fullName evidence="1">Uncharacterized protein</fullName>
    </submittedName>
</protein>
<gene>
    <name evidence="1" type="ORF">FJV41_42760</name>
</gene>
<dbReference type="EMBL" id="VIFM01000308">
    <property type="protein sequence ID" value="TQF09802.1"/>
    <property type="molecule type" value="Genomic_DNA"/>
</dbReference>
<accession>A0A540WLA8</accession>
<evidence type="ECO:0000313" key="2">
    <source>
        <dbReference type="Proteomes" id="UP000315369"/>
    </source>
</evidence>
<comment type="caution">
    <text evidence="1">The sequence shown here is derived from an EMBL/GenBank/DDBJ whole genome shotgun (WGS) entry which is preliminary data.</text>
</comment>
<reference evidence="1 2" key="1">
    <citation type="submission" date="2019-06" db="EMBL/GenBank/DDBJ databases">
        <authorList>
            <person name="Livingstone P."/>
            <person name="Whitworth D."/>
        </authorList>
    </citation>
    <scope>NUCLEOTIDE SEQUENCE [LARGE SCALE GENOMIC DNA]</scope>
    <source>
        <strain evidence="1 2">AM401</strain>
    </source>
</reference>
<dbReference type="OrthoDB" id="5514716at2"/>
<proteinExistence type="predicted"/>
<name>A0A540WLA8_9BACT</name>
<evidence type="ECO:0000313" key="1">
    <source>
        <dbReference type="EMBL" id="TQF09802.1"/>
    </source>
</evidence>